<sequence>IRFCAMKPAEKAGTSEEISRDAWFPLSTASLPPHLLSYERSQLFPQIQSNVLNHVRRCLIDQARTHINHVEQYHSSDSQLINIEQRPSPSSILFHIYWKYAEPGAVLLASQHWTVKRAGECFRRYDVHYFANGDSYFQTSLPADILTTIDYIRATIFG</sequence>
<dbReference type="EMBL" id="HACM01010924">
    <property type="protein sequence ID" value="CRZ11366.1"/>
    <property type="molecule type" value="Transcribed_RNA"/>
</dbReference>
<evidence type="ECO:0000313" key="1">
    <source>
        <dbReference type="EMBL" id="CRZ11366.1"/>
    </source>
</evidence>
<protein>
    <submittedName>
        <fullName evidence="1">Uncharacterized protein</fullName>
    </submittedName>
</protein>
<proteinExistence type="predicted"/>
<feature type="non-terminal residue" evidence="1">
    <location>
        <position position="1"/>
    </location>
</feature>
<name>A0A0H5RC90_9EUKA</name>
<dbReference type="AlphaFoldDB" id="A0A0H5RC90"/>
<organism evidence="1">
    <name type="scientific">Spongospora subterranea</name>
    <dbReference type="NCBI Taxonomy" id="70186"/>
    <lineage>
        <taxon>Eukaryota</taxon>
        <taxon>Sar</taxon>
        <taxon>Rhizaria</taxon>
        <taxon>Endomyxa</taxon>
        <taxon>Phytomyxea</taxon>
        <taxon>Plasmodiophorida</taxon>
        <taxon>Plasmodiophoridae</taxon>
        <taxon>Spongospora</taxon>
    </lineage>
</organism>
<accession>A0A0H5RC90</accession>
<reference evidence="1" key="1">
    <citation type="submission" date="2015-04" db="EMBL/GenBank/DDBJ databases">
        <title>The genome sequence of the plant pathogenic Rhizarian Plasmodiophora brassicae reveals insights in its biotrophic life cycle and the origin of chitin synthesis.</title>
        <authorList>
            <person name="Schwelm A."/>
            <person name="Fogelqvist J."/>
            <person name="Knaust A."/>
            <person name="Julke S."/>
            <person name="Lilja T."/>
            <person name="Dhandapani V."/>
            <person name="Bonilla-Rosso G."/>
            <person name="Karlsson M."/>
            <person name="Shevchenko A."/>
            <person name="Choi S.R."/>
            <person name="Kim H.G."/>
            <person name="Park J.Y."/>
            <person name="Lim Y.P."/>
            <person name="Ludwig-Muller J."/>
            <person name="Dixelius C."/>
        </authorList>
    </citation>
    <scope>NUCLEOTIDE SEQUENCE</scope>
    <source>
        <tissue evidence="1">Potato root galls</tissue>
    </source>
</reference>
<feature type="non-terminal residue" evidence="1">
    <location>
        <position position="158"/>
    </location>
</feature>